<dbReference type="GO" id="GO:0004106">
    <property type="term" value="F:chorismate mutase activity"/>
    <property type="evidence" value="ECO:0007669"/>
    <property type="project" value="UniProtKB-EC"/>
</dbReference>
<protein>
    <recommendedName>
        <fullName evidence="1">chorismate mutase</fullName>
        <ecNumber evidence="1">5.4.99.5</ecNumber>
    </recommendedName>
</protein>
<dbReference type="InterPro" id="IPR037039">
    <property type="entry name" value="CM_AroQ_sf_eucaryotic"/>
</dbReference>
<feature type="non-terminal residue" evidence="5">
    <location>
        <position position="268"/>
    </location>
</feature>
<gene>
    <name evidence="5" type="ORF">OC842_004011</name>
</gene>
<organism evidence="5 6">
    <name type="scientific">Tilletia horrida</name>
    <dbReference type="NCBI Taxonomy" id="155126"/>
    <lineage>
        <taxon>Eukaryota</taxon>
        <taxon>Fungi</taxon>
        <taxon>Dikarya</taxon>
        <taxon>Basidiomycota</taxon>
        <taxon>Ustilaginomycotina</taxon>
        <taxon>Exobasidiomycetes</taxon>
        <taxon>Tilletiales</taxon>
        <taxon>Tilletiaceae</taxon>
        <taxon>Tilletia</taxon>
    </lineage>
</organism>
<dbReference type="GO" id="GO:0046417">
    <property type="term" value="P:chorismate metabolic process"/>
    <property type="evidence" value="ECO:0007669"/>
    <property type="project" value="InterPro"/>
</dbReference>
<comment type="caution">
    <text evidence="5">The sequence shown here is derived from an EMBL/GenBank/DDBJ whole genome shotgun (WGS) entry which is preliminary data.</text>
</comment>
<evidence type="ECO:0000256" key="3">
    <source>
        <dbReference type="ARBA" id="ARBA00023979"/>
    </source>
</evidence>
<accession>A0AAN6JJN5</accession>
<evidence type="ECO:0000313" key="6">
    <source>
        <dbReference type="Proteomes" id="UP001176521"/>
    </source>
</evidence>
<feature type="transmembrane region" description="Helical" evidence="4">
    <location>
        <begin position="181"/>
        <end position="204"/>
    </location>
</feature>
<keyword evidence="2" id="KW-0413">Isomerase</keyword>
<sequence>MSAASTTSTTIPFSIPVSIPISISIPIPIPITTWKSEPPPPYSSCTLPPQDGIDGRAQRRAALPAQIDHPRRRHCPGQLPPFITANTPADSLLSLAYIRSVLIRLEDTICFLLIERAQFAHNPTMYKALLAPVLSTAAVEHIAETPTPSDLAAQSASWPSPMGALMNLIFGISTRSRRWNFWSLIAHTVIFALFLDSFISPFLFPSYYEYNLRFARVGALGPTDAKIHVRYPHPLPVMDGLQEDIVDEAGLAALRDSSILNPEPLRIV</sequence>
<evidence type="ECO:0000313" key="5">
    <source>
        <dbReference type="EMBL" id="KAK0530201.1"/>
    </source>
</evidence>
<reference evidence="5" key="1">
    <citation type="journal article" date="2023" name="PhytoFront">
        <title>Draft Genome Resources of Seven Strains of Tilletia horrida, Causal Agent of Kernel Smut of Rice.</title>
        <authorList>
            <person name="Khanal S."/>
            <person name="Antony Babu S."/>
            <person name="Zhou X.G."/>
        </authorList>
    </citation>
    <scope>NUCLEOTIDE SEQUENCE</scope>
    <source>
        <strain evidence="5">TX3</strain>
    </source>
</reference>
<proteinExistence type="predicted"/>
<keyword evidence="4" id="KW-1133">Transmembrane helix</keyword>
<dbReference type="Gene3D" id="1.10.590.10">
    <property type="entry name" value="Chorismate mutase, AroQ class superfamily, eukaryotic"/>
    <property type="match status" value="1"/>
</dbReference>
<evidence type="ECO:0000256" key="4">
    <source>
        <dbReference type="SAM" id="Phobius"/>
    </source>
</evidence>
<comment type="catalytic activity">
    <reaction evidence="3">
        <text>chorismate = prephenate</text>
        <dbReference type="Rhea" id="RHEA:13897"/>
        <dbReference type="ChEBI" id="CHEBI:29748"/>
        <dbReference type="ChEBI" id="CHEBI:29934"/>
        <dbReference type="EC" id="5.4.99.5"/>
    </reaction>
    <physiologicalReaction direction="left-to-right" evidence="3">
        <dbReference type="Rhea" id="RHEA:13898"/>
    </physiologicalReaction>
</comment>
<dbReference type="Proteomes" id="UP001176521">
    <property type="component" value="Unassembled WGS sequence"/>
</dbReference>
<evidence type="ECO:0000256" key="2">
    <source>
        <dbReference type="ARBA" id="ARBA00023235"/>
    </source>
</evidence>
<evidence type="ECO:0000256" key="1">
    <source>
        <dbReference type="ARBA" id="ARBA00012404"/>
    </source>
</evidence>
<dbReference type="EC" id="5.4.99.5" evidence="1"/>
<dbReference type="EMBL" id="JAPDMQ010000221">
    <property type="protein sequence ID" value="KAK0530201.1"/>
    <property type="molecule type" value="Genomic_DNA"/>
</dbReference>
<dbReference type="SUPFAM" id="SSF48600">
    <property type="entry name" value="Chorismate mutase II"/>
    <property type="match status" value="1"/>
</dbReference>
<dbReference type="AlphaFoldDB" id="A0AAN6JJN5"/>
<keyword evidence="6" id="KW-1185">Reference proteome</keyword>
<dbReference type="GO" id="GO:0009073">
    <property type="term" value="P:aromatic amino acid family biosynthetic process"/>
    <property type="evidence" value="ECO:0007669"/>
    <property type="project" value="InterPro"/>
</dbReference>
<keyword evidence="4" id="KW-0472">Membrane</keyword>
<keyword evidence="4" id="KW-0812">Transmembrane</keyword>
<dbReference type="InterPro" id="IPR036263">
    <property type="entry name" value="Chorismate_II_sf"/>
</dbReference>
<name>A0AAN6JJN5_9BASI</name>